<comment type="pathway">
    <text evidence="3 11">Cofactor biosynthesis; molybdopterin biosynthesis.</text>
</comment>
<evidence type="ECO:0000256" key="5">
    <source>
        <dbReference type="ARBA" id="ARBA00022505"/>
    </source>
</evidence>
<feature type="domain" description="MoaB/Mog" evidence="12">
    <location>
        <begin position="189"/>
        <end position="325"/>
    </location>
</feature>
<evidence type="ECO:0000259" key="12">
    <source>
        <dbReference type="SMART" id="SM00852"/>
    </source>
</evidence>
<dbReference type="InterPro" id="IPR005110">
    <property type="entry name" value="MoeA_linker/N"/>
</dbReference>
<keyword evidence="5 11" id="KW-0500">Molybdenum</keyword>
<dbReference type="InterPro" id="IPR036425">
    <property type="entry name" value="MoaB/Mog-like_dom_sf"/>
</dbReference>
<comment type="caution">
    <text evidence="13">The sequence shown here is derived from an EMBL/GenBank/DDBJ whole genome shotgun (WGS) entry which is preliminary data.</text>
</comment>
<comment type="similarity">
    <text evidence="4 11">Belongs to the MoeA family.</text>
</comment>
<dbReference type="PROSITE" id="PS01079">
    <property type="entry name" value="MOCF_BIOSYNTHESIS_2"/>
    <property type="match status" value="1"/>
</dbReference>
<dbReference type="UniPathway" id="UPA00344"/>
<organism evidence="13 14">
    <name type="scientific">Candidatus Desulfolinea nitratireducens</name>
    <dbReference type="NCBI Taxonomy" id="2841698"/>
    <lineage>
        <taxon>Bacteria</taxon>
        <taxon>Bacillati</taxon>
        <taxon>Chloroflexota</taxon>
        <taxon>Anaerolineae</taxon>
        <taxon>Anaerolineales</taxon>
        <taxon>Anaerolineales incertae sedis</taxon>
        <taxon>Candidatus Desulfolinea</taxon>
    </lineage>
</organism>
<dbReference type="Pfam" id="PF00994">
    <property type="entry name" value="MoCF_biosynth"/>
    <property type="match status" value="1"/>
</dbReference>
<dbReference type="InterPro" id="IPR008284">
    <property type="entry name" value="MoCF_biosynth_CS"/>
</dbReference>
<keyword evidence="9 11" id="KW-0501">Molybdenum cofactor biosynthesis</keyword>
<dbReference type="GO" id="GO:0061599">
    <property type="term" value="F:molybdopterin molybdotransferase activity"/>
    <property type="evidence" value="ECO:0007669"/>
    <property type="project" value="UniProtKB-UniRule"/>
</dbReference>
<dbReference type="InterPro" id="IPR036135">
    <property type="entry name" value="MoeA_linker/N_sf"/>
</dbReference>
<evidence type="ECO:0000313" key="14">
    <source>
        <dbReference type="Proteomes" id="UP000614469"/>
    </source>
</evidence>
<reference evidence="13 14" key="1">
    <citation type="submission" date="2020-08" db="EMBL/GenBank/DDBJ databases">
        <title>Bridging the membrane lipid divide: bacteria of the FCB group superphylum have the potential to synthesize archaeal ether lipids.</title>
        <authorList>
            <person name="Villanueva L."/>
            <person name="Von Meijenfeldt F.A.B."/>
            <person name="Westbye A.B."/>
            <person name="Yadav S."/>
            <person name="Hopmans E.C."/>
            <person name="Dutilh B.E."/>
            <person name="Sinninghe Damste J.S."/>
        </authorList>
    </citation>
    <scope>NUCLEOTIDE SEQUENCE [LARGE SCALE GENOMIC DNA]</scope>
    <source>
        <strain evidence="13">NIOZ-UU36</strain>
    </source>
</reference>
<proteinExistence type="inferred from homology"/>
<gene>
    <name evidence="13" type="ORF">H8E29_11745</name>
</gene>
<dbReference type="PANTHER" id="PTHR10192:SF5">
    <property type="entry name" value="GEPHYRIN"/>
    <property type="match status" value="1"/>
</dbReference>
<comment type="cofactor">
    <cofactor evidence="1 11">
        <name>Mg(2+)</name>
        <dbReference type="ChEBI" id="CHEBI:18420"/>
    </cofactor>
</comment>
<dbReference type="GO" id="GO:0046872">
    <property type="term" value="F:metal ion binding"/>
    <property type="evidence" value="ECO:0007669"/>
    <property type="project" value="UniProtKB-UniRule"/>
</dbReference>
<dbReference type="Proteomes" id="UP000614469">
    <property type="component" value="Unassembled WGS sequence"/>
</dbReference>
<keyword evidence="7 11" id="KW-0479">Metal-binding</keyword>
<evidence type="ECO:0000256" key="9">
    <source>
        <dbReference type="ARBA" id="ARBA00023150"/>
    </source>
</evidence>
<comment type="catalytic activity">
    <reaction evidence="10">
        <text>adenylyl-molybdopterin + molybdate = Mo-molybdopterin + AMP + H(+)</text>
        <dbReference type="Rhea" id="RHEA:35047"/>
        <dbReference type="ChEBI" id="CHEBI:15378"/>
        <dbReference type="ChEBI" id="CHEBI:36264"/>
        <dbReference type="ChEBI" id="CHEBI:62727"/>
        <dbReference type="ChEBI" id="CHEBI:71302"/>
        <dbReference type="ChEBI" id="CHEBI:456215"/>
        <dbReference type="EC" id="2.10.1.1"/>
    </reaction>
</comment>
<dbReference type="FunFam" id="2.170.190.11:FF:000001">
    <property type="entry name" value="Molybdopterin molybdenumtransferase"/>
    <property type="match status" value="1"/>
</dbReference>
<evidence type="ECO:0000256" key="3">
    <source>
        <dbReference type="ARBA" id="ARBA00005046"/>
    </source>
</evidence>
<keyword evidence="6 11" id="KW-0808">Transferase</keyword>
<dbReference type="Pfam" id="PF03454">
    <property type="entry name" value="MoeA_C"/>
    <property type="match status" value="1"/>
</dbReference>
<dbReference type="Gene3D" id="3.90.105.10">
    <property type="entry name" value="Molybdopterin biosynthesis moea protein, domain 2"/>
    <property type="match status" value="1"/>
</dbReference>
<dbReference type="InterPro" id="IPR005111">
    <property type="entry name" value="MoeA_C_domain_IV"/>
</dbReference>
<evidence type="ECO:0000313" key="13">
    <source>
        <dbReference type="EMBL" id="MBC8335931.1"/>
    </source>
</evidence>
<dbReference type="Pfam" id="PF03453">
    <property type="entry name" value="MoeA_N"/>
    <property type="match status" value="1"/>
</dbReference>
<dbReference type="NCBIfam" id="NF045515">
    <property type="entry name" value="Glp_gephyrin"/>
    <property type="match status" value="1"/>
</dbReference>
<dbReference type="NCBIfam" id="TIGR00177">
    <property type="entry name" value="molyb_syn"/>
    <property type="match status" value="1"/>
</dbReference>
<dbReference type="GO" id="GO:0005829">
    <property type="term" value="C:cytosol"/>
    <property type="evidence" value="ECO:0007669"/>
    <property type="project" value="TreeGrafter"/>
</dbReference>
<protein>
    <recommendedName>
        <fullName evidence="11">Molybdopterin molybdenumtransferase</fullName>
        <ecNumber evidence="11">2.10.1.1</ecNumber>
    </recommendedName>
</protein>
<dbReference type="Gene3D" id="2.170.190.11">
    <property type="entry name" value="Molybdopterin biosynthesis moea protein, domain 3"/>
    <property type="match status" value="1"/>
</dbReference>
<comment type="function">
    <text evidence="2 11">Catalyzes the insertion of molybdate into adenylated molybdopterin with the concomitant release of AMP.</text>
</comment>
<evidence type="ECO:0000256" key="11">
    <source>
        <dbReference type="RuleBase" id="RU365090"/>
    </source>
</evidence>
<dbReference type="CDD" id="cd00887">
    <property type="entry name" value="MoeA"/>
    <property type="match status" value="1"/>
</dbReference>
<evidence type="ECO:0000256" key="6">
    <source>
        <dbReference type="ARBA" id="ARBA00022679"/>
    </source>
</evidence>
<evidence type="ECO:0000256" key="8">
    <source>
        <dbReference type="ARBA" id="ARBA00022842"/>
    </source>
</evidence>
<dbReference type="SUPFAM" id="SSF63882">
    <property type="entry name" value="MoeA N-terminal region -like"/>
    <property type="match status" value="1"/>
</dbReference>
<dbReference type="InterPro" id="IPR036688">
    <property type="entry name" value="MoeA_C_domain_IV_sf"/>
</dbReference>
<evidence type="ECO:0000256" key="4">
    <source>
        <dbReference type="ARBA" id="ARBA00010763"/>
    </source>
</evidence>
<accession>A0A8J6NIB0</accession>
<keyword evidence="8 11" id="KW-0460">Magnesium</keyword>
<dbReference type="SUPFAM" id="SSF53218">
    <property type="entry name" value="Molybdenum cofactor biosynthesis proteins"/>
    <property type="match status" value="1"/>
</dbReference>
<evidence type="ECO:0000256" key="10">
    <source>
        <dbReference type="ARBA" id="ARBA00047317"/>
    </source>
</evidence>
<sequence>MTLIYVHDALERILAPFQPLPSVLVPLRDSVGRVLAEDIRATTDLPLFDNSSMDGFALLASDATQAGEATPITLQVVDDIPAGKMPTKEIHNGQAARIMTGAPLPPGADAVVPVEETDFNDRAPGTPLPENVKIFKAPRLGANIRKRGNDIRNGAGILFAGQRLRAQDLGMLAMLGVAQVPVYRKPRIALLSSGDELTPIGTPLTDGKIYDVNSYTLGAMLESAGCEIISLGVAADTPKSVKAALDKAKDTDLILSSAGVSMGSFDFIKAVIEEEGILNFWRINMRPGKPLTFGNYKEIPFIGLAGNPVSAFIGFMVFVRPVIEKMLGRSEHSSENRQTRDRVRVKLLEPIQSDGRESYLRAFIDRKDNQLYAQLTGHQGSGNLFSMVQANALLIIPVGVKSLKKGAQVDAWFLD</sequence>
<dbReference type="GO" id="GO:0006777">
    <property type="term" value="P:Mo-molybdopterin cofactor biosynthetic process"/>
    <property type="evidence" value="ECO:0007669"/>
    <property type="project" value="UniProtKB-UniRule"/>
</dbReference>
<dbReference type="SMART" id="SM00852">
    <property type="entry name" value="MoCF_biosynth"/>
    <property type="match status" value="1"/>
</dbReference>
<dbReference type="EC" id="2.10.1.1" evidence="11"/>
<name>A0A8J6NIB0_9CHLR</name>
<dbReference type="EMBL" id="JACNJN010000130">
    <property type="protein sequence ID" value="MBC8335931.1"/>
    <property type="molecule type" value="Genomic_DNA"/>
</dbReference>
<dbReference type="InterPro" id="IPR038987">
    <property type="entry name" value="MoeA-like"/>
</dbReference>
<evidence type="ECO:0000256" key="1">
    <source>
        <dbReference type="ARBA" id="ARBA00001946"/>
    </source>
</evidence>
<evidence type="ECO:0000256" key="7">
    <source>
        <dbReference type="ARBA" id="ARBA00022723"/>
    </source>
</evidence>
<evidence type="ECO:0000256" key="2">
    <source>
        <dbReference type="ARBA" id="ARBA00002901"/>
    </source>
</evidence>
<dbReference type="AlphaFoldDB" id="A0A8J6NIB0"/>
<dbReference type="Gene3D" id="3.40.980.10">
    <property type="entry name" value="MoaB/Mog-like domain"/>
    <property type="match status" value="1"/>
</dbReference>
<dbReference type="FunFam" id="3.40.980.10:FF:000004">
    <property type="entry name" value="Molybdopterin molybdenumtransferase"/>
    <property type="match status" value="1"/>
</dbReference>
<dbReference type="SUPFAM" id="SSF63867">
    <property type="entry name" value="MoeA C-terminal domain-like"/>
    <property type="match status" value="1"/>
</dbReference>
<dbReference type="PANTHER" id="PTHR10192">
    <property type="entry name" value="MOLYBDOPTERIN BIOSYNTHESIS PROTEIN"/>
    <property type="match status" value="1"/>
</dbReference>
<dbReference type="Gene3D" id="2.40.340.10">
    <property type="entry name" value="MoeA, C-terminal, domain IV"/>
    <property type="match status" value="1"/>
</dbReference>
<dbReference type="InterPro" id="IPR001453">
    <property type="entry name" value="MoaB/Mog_dom"/>
</dbReference>